<dbReference type="Proteomes" id="UP000288012">
    <property type="component" value="Unassembled WGS sequence"/>
</dbReference>
<keyword evidence="1" id="KW-0732">Signal</keyword>
<feature type="domain" description="Peptidase M16 C-terminal" evidence="3">
    <location>
        <begin position="202"/>
        <end position="371"/>
    </location>
</feature>
<dbReference type="InterPro" id="IPR050361">
    <property type="entry name" value="MPP/UQCRC_Complex"/>
</dbReference>
<dbReference type="OrthoDB" id="9811314at2"/>
<dbReference type="PANTHER" id="PTHR11851:SF224">
    <property type="entry name" value="PROCESSING PROTEASE"/>
    <property type="match status" value="1"/>
</dbReference>
<dbReference type="Pfam" id="PF05193">
    <property type="entry name" value="Peptidase_M16_C"/>
    <property type="match status" value="1"/>
</dbReference>
<dbReference type="InterPro" id="IPR011249">
    <property type="entry name" value="Metalloenz_LuxS/M16"/>
</dbReference>
<sequence>MKPFYIRIFLFLACCTFNLSEQAIAAKSFQTEQWLTANGARVIFYQAMEVPMLEISVAFAAGSAYDGKYPGLSALTTRMLNQGNAGLNATVIAEKLADTGAQYSSEGNRDMIELSLKTLITPKALKESLDIFSLIINKPDFPEQAFSREKNQQLMAIAQAKESPDEIANLTFFKALYQNHPYAHPINGYEDSVKTLNVMNTRNFYRQFFVGKNAVIVLAGAIDTNTAHQIAEQLVGQLPVGQEAPQIPKAKPLSKEHNIEIQFPSSQTVLRLGQIGINHNDKNYFPLLVGNYTLGGGSLVSRLALEVREKRGLTYGVYSQFIPMPGLGPFIISLATQNKQTLNAVELTREILSSFRNSGPSEAELLAAKQYLAGSFPLALASNRSIADMLLKIAFYRLPNDYLDTYVSRVNAVTAAEIQQAFQELIKPEQLVQVTVGKM</sequence>
<evidence type="ECO:0000313" key="4">
    <source>
        <dbReference type="EMBL" id="RUQ90047.1"/>
    </source>
</evidence>
<dbReference type="Gene3D" id="3.30.830.10">
    <property type="entry name" value="Metalloenzyme, LuxS/M16 peptidase-like"/>
    <property type="match status" value="2"/>
</dbReference>
<dbReference type="RefSeq" id="WP_126954613.1">
    <property type="nucleotide sequence ID" value="NZ_RZGR01000005.1"/>
</dbReference>
<dbReference type="EMBL" id="RZGR01000005">
    <property type="protein sequence ID" value="RUQ90047.1"/>
    <property type="molecule type" value="Genomic_DNA"/>
</dbReference>
<evidence type="ECO:0000256" key="1">
    <source>
        <dbReference type="SAM" id="SignalP"/>
    </source>
</evidence>
<dbReference type="InterPro" id="IPR011765">
    <property type="entry name" value="Pept_M16_N"/>
</dbReference>
<evidence type="ECO:0000313" key="5">
    <source>
        <dbReference type="Proteomes" id="UP000288012"/>
    </source>
</evidence>
<feature type="domain" description="Peptidase M16 N-terminal" evidence="2">
    <location>
        <begin position="53"/>
        <end position="186"/>
    </location>
</feature>
<reference evidence="4 5" key="1">
    <citation type="submission" date="2018-12" db="EMBL/GenBank/DDBJ databases">
        <title>Legionella sp,whole genome shotgun sequence.</title>
        <authorList>
            <person name="Wu H."/>
        </authorList>
    </citation>
    <scope>NUCLEOTIDE SEQUENCE [LARGE SCALE GENOMIC DNA]</scope>
    <source>
        <strain evidence="5">km714</strain>
    </source>
</reference>
<feature type="signal peptide" evidence="1">
    <location>
        <begin position="1"/>
        <end position="25"/>
    </location>
</feature>
<comment type="caution">
    <text evidence="4">The sequence shown here is derived from an EMBL/GenBank/DDBJ whole genome shotgun (WGS) entry which is preliminary data.</text>
</comment>
<dbReference type="SUPFAM" id="SSF63411">
    <property type="entry name" value="LuxS/MPP-like metallohydrolase"/>
    <property type="match status" value="2"/>
</dbReference>
<evidence type="ECO:0000259" key="3">
    <source>
        <dbReference type="Pfam" id="PF05193"/>
    </source>
</evidence>
<dbReference type="PANTHER" id="PTHR11851">
    <property type="entry name" value="METALLOPROTEASE"/>
    <property type="match status" value="1"/>
</dbReference>
<accession>A0A433JLC5</accession>
<evidence type="ECO:0000259" key="2">
    <source>
        <dbReference type="Pfam" id="PF00675"/>
    </source>
</evidence>
<name>A0A433JLC5_9GAMM</name>
<proteinExistence type="predicted"/>
<organism evidence="4 5">
    <name type="scientific">Legionella septentrionalis</name>
    <dbReference type="NCBI Taxonomy" id="2498109"/>
    <lineage>
        <taxon>Bacteria</taxon>
        <taxon>Pseudomonadati</taxon>
        <taxon>Pseudomonadota</taxon>
        <taxon>Gammaproteobacteria</taxon>
        <taxon>Legionellales</taxon>
        <taxon>Legionellaceae</taxon>
        <taxon>Legionella</taxon>
    </lineage>
</organism>
<dbReference type="Pfam" id="PF00675">
    <property type="entry name" value="Peptidase_M16"/>
    <property type="match status" value="1"/>
</dbReference>
<feature type="chain" id="PRO_5019504504" evidence="1">
    <location>
        <begin position="26"/>
        <end position="439"/>
    </location>
</feature>
<dbReference type="GO" id="GO:0046872">
    <property type="term" value="F:metal ion binding"/>
    <property type="evidence" value="ECO:0007669"/>
    <property type="project" value="InterPro"/>
</dbReference>
<dbReference type="AlphaFoldDB" id="A0A433JLC5"/>
<dbReference type="InterPro" id="IPR007863">
    <property type="entry name" value="Peptidase_M16_C"/>
</dbReference>
<protein>
    <submittedName>
        <fullName evidence="4">Insulinase family protein</fullName>
    </submittedName>
</protein>
<gene>
    <name evidence="4" type="ORF">EKM59_02605</name>
</gene>
<keyword evidence="5" id="KW-1185">Reference proteome</keyword>